<evidence type="ECO:0000259" key="2">
    <source>
        <dbReference type="Pfam" id="PF01266"/>
    </source>
</evidence>
<dbReference type="Proteomes" id="UP000637267">
    <property type="component" value="Unassembled WGS sequence"/>
</dbReference>
<reference evidence="4" key="1">
    <citation type="journal article" date="2019" name="Int. J. Syst. Evol. Microbiol.">
        <title>The Global Catalogue of Microorganisms (GCM) 10K type strain sequencing project: providing services to taxonomists for standard genome sequencing and annotation.</title>
        <authorList>
            <consortium name="The Broad Institute Genomics Platform"/>
            <consortium name="The Broad Institute Genome Sequencing Center for Infectious Disease"/>
            <person name="Wu L."/>
            <person name="Ma J."/>
        </authorList>
    </citation>
    <scope>NUCLEOTIDE SEQUENCE [LARGE SCALE GENOMIC DNA]</scope>
    <source>
        <strain evidence="4">CGMCC 1.8859</strain>
    </source>
</reference>
<accession>A0ABQ2PEZ9</accession>
<organism evidence="3 4">
    <name type="scientific">Silvimonas iriomotensis</name>
    <dbReference type="NCBI Taxonomy" id="449662"/>
    <lineage>
        <taxon>Bacteria</taxon>
        <taxon>Pseudomonadati</taxon>
        <taxon>Pseudomonadota</taxon>
        <taxon>Betaproteobacteria</taxon>
        <taxon>Neisseriales</taxon>
        <taxon>Chitinibacteraceae</taxon>
        <taxon>Silvimonas</taxon>
    </lineage>
</organism>
<evidence type="ECO:0000313" key="4">
    <source>
        <dbReference type="Proteomes" id="UP000637267"/>
    </source>
</evidence>
<sequence length="218" mass="23624">MREQAWDIVIVGSGLAGLSRAWVAHQRGLSVALLESGSGDRAPAEAGLILQKGLPPQLLPLDRPARERWQRVPGGHEEAAGVSLLQRDELEARVLRDCLSGVARLANSPLPGFPPCSEAEQIDLGAALRTLKCWLSQRIDYFPGRTILAVEKGCVYTLNGIMRADRVVITADACSHWLPQSWPVDDDTTGNARVEIIDLERTMASIMHAATPGLAAQH</sequence>
<dbReference type="InterPro" id="IPR036188">
    <property type="entry name" value="FAD/NAD-bd_sf"/>
</dbReference>
<name>A0ABQ2PEZ9_9NEIS</name>
<evidence type="ECO:0000313" key="3">
    <source>
        <dbReference type="EMBL" id="GGP24065.1"/>
    </source>
</evidence>
<feature type="domain" description="FAD dependent oxidoreductase" evidence="2">
    <location>
        <begin position="7"/>
        <end position="89"/>
    </location>
</feature>
<gene>
    <name evidence="3" type="ORF">GCM10010970_40650</name>
</gene>
<dbReference type="RefSeq" id="WP_188707041.1">
    <property type="nucleotide sequence ID" value="NZ_BMLX01000009.1"/>
</dbReference>
<dbReference type="Gene3D" id="3.50.50.60">
    <property type="entry name" value="FAD/NAD(P)-binding domain"/>
    <property type="match status" value="1"/>
</dbReference>
<comment type="caution">
    <text evidence="3">The sequence shown here is derived from an EMBL/GenBank/DDBJ whole genome shotgun (WGS) entry which is preliminary data.</text>
</comment>
<keyword evidence="4" id="KW-1185">Reference proteome</keyword>
<dbReference type="SUPFAM" id="SSF51905">
    <property type="entry name" value="FAD/NAD(P)-binding domain"/>
    <property type="match status" value="1"/>
</dbReference>
<evidence type="ECO:0000256" key="1">
    <source>
        <dbReference type="ARBA" id="ARBA00023002"/>
    </source>
</evidence>
<dbReference type="InterPro" id="IPR006076">
    <property type="entry name" value="FAD-dep_OxRdtase"/>
</dbReference>
<protein>
    <recommendedName>
        <fullName evidence="2">FAD dependent oxidoreductase domain-containing protein</fullName>
    </recommendedName>
</protein>
<dbReference type="EMBL" id="BMLX01000009">
    <property type="protein sequence ID" value="GGP24065.1"/>
    <property type="molecule type" value="Genomic_DNA"/>
</dbReference>
<dbReference type="Pfam" id="PF01266">
    <property type="entry name" value="DAO"/>
    <property type="match status" value="1"/>
</dbReference>
<proteinExistence type="predicted"/>
<keyword evidence="1" id="KW-0560">Oxidoreductase</keyword>